<feature type="repeat" description="TPR" evidence="3">
    <location>
        <begin position="102"/>
        <end position="135"/>
    </location>
</feature>
<proteinExistence type="predicted"/>
<accession>A0A239F750</accession>
<keyword evidence="6" id="KW-1185">Reference proteome</keyword>
<dbReference type="AlphaFoldDB" id="A0A239F750"/>
<organism evidence="5 6">
    <name type="scientific">Ekhidna lutea</name>
    <dbReference type="NCBI Taxonomy" id="447679"/>
    <lineage>
        <taxon>Bacteria</taxon>
        <taxon>Pseudomonadati</taxon>
        <taxon>Bacteroidota</taxon>
        <taxon>Cytophagia</taxon>
        <taxon>Cytophagales</taxon>
        <taxon>Reichenbachiellaceae</taxon>
        <taxon>Ekhidna</taxon>
    </lineage>
</organism>
<keyword evidence="2 3" id="KW-0802">TPR repeat</keyword>
<keyword evidence="4" id="KW-1133">Transmembrane helix</keyword>
<evidence type="ECO:0000256" key="2">
    <source>
        <dbReference type="ARBA" id="ARBA00022803"/>
    </source>
</evidence>
<evidence type="ECO:0000313" key="5">
    <source>
        <dbReference type="EMBL" id="SNS52645.1"/>
    </source>
</evidence>
<dbReference type="Gene3D" id="1.25.40.10">
    <property type="entry name" value="Tetratricopeptide repeat domain"/>
    <property type="match status" value="2"/>
</dbReference>
<dbReference type="OrthoDB" id="9771112at2"/>
<dbReference type="Pfam" id="PF13181">
    <property type="entry name" value="TPR_8"/>
    <property type="match status" value="1"/>
</dbReference>
<feature type="transmembrane region" description="Helical" evidence="4">
    <location>
        <begin position="369"/>
        <end position="389"/>
    </location>
</feature>
<dbReference type="Proteomes" id="UP000198393">
    <property type="component" value="Unassembled WGS sequence"/>
</dbReference>
<keyword evidence="1" id="KW-0677">Repeat</keyword>
<dbReference type="InterPro" id="IPR011990">
    <property type="entry name" value="TPR-like_helical_dom_sf"/>
</dbReference>
<dbReference type="EMBL" id="FZPD01000001">
    <property type="protein sequence ID" value="SNS52645.1"/>
    <property type="molecule type" value="Genomic_DNA"/>
</dbReference>
<feature type="repeat" description="TPR" evidence="3">
    <location>
        <begin position="220"/>
        <end position="253"/>
    </location>
</feature>
<sequence length="411" mass="48220">MTYLFFGLFSIIFGFGEKEVDELHESAYEFLETNPSLAMSLADSALEMSNQISYAKGVANSFFIKAYLYDEKNELDEALLFYLKASNEYDKLKDHDAVKSNMMVIVNIGSILRRNNKYDESIKYYQKGLQLATENSYPKRRMNLYYNIASALHDKGDLALASSYLLKSIELAKTHEYDWMLVKSWNLLGWILKDNGDFDQSRFYYNKIIKFPQAQSEMIAKAYHNKAVTYFLENNYDEAGNLYHKSLSLKQENENPESTFRTTKELARLYIYTEDWSQAEIFALRSEKLYKHIVNQPDAFEVFHLLDTIYYSKGDYQKAQQYSSKYVQESKLFFDKQNTLIRLKDQFKTDLIVAGFEQELRAEEQRAAMLTWIYALLVMSLFTVSLLYIRRIMLKRTIRQAMSALEGELNI</sequence>
<dbReference type="InterPro" id="IPR019734">
    <property type="entry name" value="TPR_rpt"/>
</dbReference>
<dbReference type="Pfam" id="PF13424">
    <property type="entry name" value="TPR_12"/>
    <property type="match status" value="2"/>
</dbReference>
<gene>
    <name evidence="5" type="ORF">SAMN05421640_0524</name>
</gene>
<dbReference type="PROSITE" id="PS50005">
    <property type="entry name" value="TPR"/>
    <property type="match status" value="2"/>
</dbReference>
<name>A0A239F750_EKHLU</name>
<dbReference type="PANTHER" id="PTHR45641:SF19">
    <property type="entry name" value="NEPHROCYSTIN-3"/>
    <property type="match status" value="1"/>
</dbReference>
<dbReference type="SUPFAM" id="SSF48452">
    <property type="entry name" value="TPR-like"/>
    <property type="match status" value="1"/>
</dbReference>
<dbReference type="PANTHER" id="PTHR45641">
    <property type="entry name" value="TETRATRICOPEPTIDE REPEAT PROTEIN (AFU_ORTHOLOGUE AFUA_6G03870)"/>
    <property type="match status" value="1"/>
</dbReference>
<dbReference type="SMART" id="SM00028">
    <property type="entry name" value="TPR"/>
    <property type="match status" value="6"/>
</dbReference>
<dbReference type="RefSeq" id="WP_144017306.1">
    <property type="nucleotide sequence ID" value="NZ_FZPD01000001.1"/>
</dbReference>
<evidence type="ECO:0000313" key="6">
    <source>
        <dbReference type="Proteomes" id="UP000198393"/>
    </source>
</evidence>
<keyword evidence="4" id="KW-0472">Membrane</keyword>
<evidence type="ECO:0000256" key="3">
    <source>
        <dbReference type="PROSITE-ProRule" id="PRU00339"/>
    </source>
</evidence>
<protein>
    <submittedName>
        <fullName evidence="5">Tetratricopeptide repeat-containing protein</fullName>
    </submittedName>
</protein>
<reference evidence="5 6" key="1">
    <citation type="submission" date="2017-06" db="EMBL/GenBank/DDBJ databases">
        <authorList>
            <person name="Kim H.J."/>
            <person name="Triplett B.A."/>
        </authorList>
    </citation>
    <scope>NUCLEOTIDE SEQUENCE [LARGE SCALE GENOMIC DNA]</scope>
    <source>
        <strain evidence="5 6">DSM 19307</strain>
    </source>
</reference>
<evidence type="ECO:0000256" key="4">
    <source>
        <dbReference type="SAM" id="Phobius"/>
    </source>
</evidence>
<evidence type="ECO:0000256" key="1">
    <source>
        <dbReference type="ARBA" id="ARBA00022737"/>
    </source>
</evidence>
<keyword evidence="4" id="KW-0812">Transmembrane</keyword>